<reference evidence="1 2" key="1">
    <citation type="journal article" date="2019" name="Sci. Rep.">
        <title>A high-quality genome of Eragrostis curvula grass provides insights into Poaceae evolution and supports new strategies to enhance forage quality.</title>
        <authorList>
            <person name="Carballo J."/>
            <person name="Santos B.A.C.M."/>
            <person name="Zappacosta D."/>
            <person name="Garbus I."/>
            <person name="Selva J.P."/>
            <person name="Gallo C.A."/>
            <person name="Diaz A."/>
            <person name="Albertini E."/>
            <person name="Caccamo M."/>
            <person name="Echenique V."/>
        </authorList>
    </citation>
    <scope>NUCLEOTIDE SEQUENCE [LARGE SCALE GENOMIC DNA]</scope>
    <source>
        <strain evidence="2">cv. Victoria</strain>
        <tissue evidence="1">Leaf</tissue>
    </source>
</reference>
<comment type="caution">
    <text evidence="1">The sequence shown here is derived from an EMBL/GenBank/DDBJ whole genome shotgun (WGS) entry which is preliminary data.</text>
</comment>
<evidence type="ECO:0000313" key="2">
    <source>
        <dbReference type="Proteomes" id="UP000324897"/>
    </source>
</evidence>
<keyword evidence="2" id="KW-1185">Reference proteome</keyword>
<dbReference type="AlphaFoldDB" id="A0A5J9UP75"/>
<name>A0A5J9UP75_9POAL</name>
<dbReference type="EMBL" id="RWGY01000013">
    <property type="protein sequence ID" value="TVU24950.1"/>
    <property type="molecule type" value="Genomic_DNA"/>
</dbReference>
<evidence type="ECO:0000313" key="1">
    <source>
        <dbReference type="EMBL" id="TVU24950.1"/>
    </source>
</evidence>
<dbReference type="Proteomes" id="UP000324897">
    <property type="component" value="Chromosome 2"/>
</dbReference>
<sequence length="70" mass="8366">MFVLARFNDKYTFELYSVEINMFVWHYKGDGDGIELDFSDMEKETKQARAMHAVPLELEIYRVVNRVVMK</sequence>
<proteinExistence type="predicted"/>
<dbReference type="Gramene" id="TVU24950">
    <property type="protein sequence ID" value="TVU24950"/>
    <property type="gene ID" value="EJB05_27421"/>
</dbReference>
<protein>
    <submittedName>
        <fullName evidence="1">Uncharacterized protein</fullName>
    </submittedName>
</protein>
<feature type="non-terminal residue" evidence="1">
    <location>
        <position position="1"/>
    </location>
</feature>
<gene>
    <name evidence="1" type="ORF">EJB05_27421</name>
</gene>
<organism evidence="1 2">
    <name type="scientific">Eragrostis curvula</name>
    <name type="common">weeping love grass</name>
    <dbReference type="NCBI Taxonomy" id="38414"/>
    <lineage>
        <taxon>Eukaryota</taxon>
        <taxon>Viridiplantae</taxon>
        <taxon>Streptophyta</taxon>
        <taxon>Embryophyta</taxon>
        <taxon>Tracheophyta</taxon>
        <taxon>Spermatophyta</taxon>
        <taxon>Magnoliopsida</taxon>
        <taxon>Liliopsida</taxon>
        <taxon>Poales</taxon>
        <taxon>Poaceae</taxon>
        <taxon>PACMAD clade</taxon>
        <taxon>Chloridoideae</taxon>
        <taxon>Eragrostideae</taxon>
        <taxon>Eragrostidinae</taxon>
        <taxon>Eragrostis</taxon>
    </lineage>
</organism>
<accession>A0A5J9UP75</accession>